<evidence type="ECO:0000313" key="3">
    <source>
        <dbReference type="Proteomes" id="UP000046122"/>
    </source>
</evidence>
<dbReference type="AlphaFoldDB" id="A0A090GE87"/>
<protein>
    <submittedName>
        <fullName evidence="2">Uncharacterized protein</fullName>
    </submittedName>
</protein>
<name>A0A090GE87_MESPL</name>
<gene>
    <name evidence="2" type="ORF">MPL3365_30278</name>
</gene>
<evidence type="ECO:0000256" key="1">
    <source>
        <dbReference type="SAM" id="Phobius"/>
    </source>
</evidence>
<keyword evidence="1" id="KW-0472">Membrane</keyword>
<proteinExistence type="predicted"/>
<keyword evidence="1" id="KW-0812">Transmembrane</keyword>
<dbReference type="EMBL" id="CCNE01000023">
    <property type="protein sequence ID" value="CDX58729.1"/>
    <property type="molecule type" value="Genomic_DNA"/>
</dbReference>
<keyword evidence="1" id="KW-1133">Transmembrane helix</keyword>
<dbReference type="Proteomes" id="UP000046122">
    <property type="component" value="Unassembled WGS sequence"/>
</dbReference>
<organism evidence="2 3">
    <name type="scientific">Mesorhizobium plurifarium</name>
    <dbReference type="NCBI Taxonomy" id="69974"/>
    <lineage>
        <taxon>Bacteria</taxon>
        <taxon>Pseudomonadati</taxon>
        <taxon>Pseudomonadota</taxon>
        <taxon>Alphaproteobacteria</taxon>
        <taxon>Hyphomicrobiales</taxon>
        <taxon>Phyllobacteriaceae</taxon>
        <taxon>Mesorhizobium</taxon>
    </lineage>
</organism>
<evidence type="ECO:0000313" key="2">
    <source>
        <dbReference type="EMBL" id="CDX58729.1"/>
    </source>
</evidence>
<accession>A0A090GE87</accession>
<sequence length="89" mass="10018">MKLEFHTETVAVPSNEVNSISFLFTVRTITSIAGGTYITGQLWMIYVWAGRILTKRSGSRYPPRGHLLRRAREDTNGTILVNSKDGYAE</sequence>
<feature type="transmembrane region" description="Helical" evidence="1">
    <location>
        <begin position="20"/>
        <end position="49"/>
    </location>
</feature>
<reference evidence="2 3" key="1">
    <citation type="submission" date="2014-08" db="EMBL/GenBank/DDBJ databases">
        <authorList>
            <person name="Moulin Lionel"/>
        </authorList>
    </citation>
    <scope>NUCLEOTIDE SEQUENCE [LARGE SCALE GENOMIC DNA]</scope>
</reference>